<dbReference type="Proteomes" id="UP000032142">
    <property type="component" value="Unassembled WGS sequence"/>
</dbReference>
<sequence length="18" mass="2209">MVLIAHTYKKSYVMTYIF</sequence>
<reference evidence="2" key="1">
    <citation type="submission" date="2014-09" db="EMBL/GenBank/DDBJ databases">
        <authorList>
            <person name="Mudge J."/>
            <person name="Ramaraj T."/>
            <person name="Lindquist I.E."/>
            <person name="Bharti A.K."/>
            <person name="Sundararajan A."/>
            <person name="Cameron C.T."/>
            <person name="Woodward J.E."/>
            <person name="May G.D."/>
            <person name="Brubaker C."/>
            <person name="Broadhvest J."/>
            <person name="Wilkins T.A."/>
        </authorList>
    </citation>
    <scope>NUCLEOTIDE SEQUENCE</scope>
    <source>
        <strain evidence="2">cv. AKA8401</strain>
    </source>
</reference>
<keyword evidence="2" id="KW-1185">Reference proteome</keyword>
<dbReference type="EMBL" id="KN420876">
    <property type="protein sequence ID" value="KHG22182.1"/>
    <property type="molecule type" value="Genomic_DNA"/>
</dbReference>
<accession>A0A0B0PBJ4</accession>
<organism evidence="1 2">
    <name type="scientific">Gossypium arboreum</name>
    <name type="common">Tree cotton</name>
    <name type="synonym">Gossypium nanking</name>
    <dbReference type="NCBI Taxonomy" id="29729"/>
    <lineage>
        <taxon>Eukaryota</taxon>
        <taxon>Viridiplantae</taxon>
        <taxon>Streptophyta</taxon>
        <taxon>Embryophyta</taxon>
        <taxon>Tracheophyta</taxon>
        <taxon>Spermatophyta</taxon>
        <taxon>Magnoliopsida</taxon>
        <taxon>eudicotyledons</taxon>
        <taxon>Gunneridae</taxon>
        <taxon>Pentapetalae</taxon>
        <taxon>rosids</taxon>
        <taxon>malvids</taxon>
        <taxon>Malvales</taxon>
        <taxon>Malvaceae</taxon>
        <taxon>Malvoideae</taxon>
        <taxon>Gossypium</taxon>
    </lineage>
</organism>
<gene>
    <name evidence="1" type="ORF">F383_27666</name>
</gene>
<protein>
    <submittedName>
        <fullName evidence="1">Uncharacterized protein</fullName>
    </submittedName>
</protein>
<name>A0A0B0PBJ4_GOSAR</name>
<evidence type="ECO:0000313" key="1">
    <source>
        <dbReference type="EMBL" id="KHG22182.1"/>
    </source>
</evidence>
<evidence type="ECO:0000313" key="2">
    <source>
        <dbReference type="Proteomes" id="UP000032142"/>
    </source>
</evidence>
<proteinExistence type="predicted"/>
<dbReference type="AlphaFoldDB" id="A0A0B0PBJ4"/>